<dbReference type="EMBL" id="BKBA01000008">
    <property type="protein sequence ID" value="GEQ13792.1"/>
    <property type="molecule type" value="Genomic_DNA"/>
</dbReference>
<sequence>MIILGLILVLLAVAAGILLFEGTRALTDGVDIDVLNGTVSLPPLALLITGAAVITIFWLGWALMRAGIRRGSRRRREAKEQAALAEQRRVDDERRMQEEFAQHERKLAEERQRREQETADLRRDADERVEEQHLSTEEARRRAEIAEAQNAEGSHVTDRRDVDPRGADGTVDSTRELPREPRA</sequence>
<dbReference type="Proteomes" id="UP000321793">
    <property type="component" value="Unassembled WGS sequence"/>
</dbReference>
<feature type="compositionally biased region" description="Basic and acidic residues" evidence="1">
    <location>
        <begin position="173"/>
        <end position="183"/>
    </location>
</feature>
<keyword evidence="2" id="KW-0812">Transmembrane</keyword>
<organism evidence="3 4">
    <name type="scientific">Knoellia locipacati</name>
    <dbReference type="NCBI Taxonomy" id="882824"/>
    <lineage>
        <taxon>Bacteria</taxon>
        <taxon>Bacillati</taxon>
        <taxon>Actinomycetota</taxon>
        <taxon>Actinomycetes</taxon>
        <taxon>Micrococcales</taxon>
        <taxon>Intrasporangiaceae</taxon>
        <taxon>Knoellia</taxon>
    </lineage>
</organism>
<keyword evidence="2" id="KW-0472">Membrane</keyword>
<protein>
    <recommendedName>
        <fullName evidence="5">Lipopolysaccharide assembly protein A domain-containing protein</fullName>
    </recommendedName>
</protein>
<feature type="compositionally biased region" description="Basic and acidic residues" evidence="1">
    <location>
        <begin position="155"/>
        <end position="166"/>
    </location>
</feature>
<feature type="compositionally biased region" description="Basic and acidic residues" evidence="1">
    <location>
        <begin position="86"/>
        <end position="145"/>
    </location>
</feature>
<comment type="caution">
    <text evidence="3">The sequence shown here is derived from an EMBL/GenBank/DDBJ whole genome shotgun (WGS) entry which is preliminary data.</text>
</comment>
<dbReference type="AlphaFoldDB" id="A0A512T0P0"/>
<keyword evidence="2" id="KW-1133">Transmembrane helix</keyword>
<feature type="transmembrane region" description="Helical" evidence="2">
    <location>
        <begin position="41"/>
        <end position="64"/>
    </location>
</feature>
<gene>
    <name evidence="3" type="ORF">KLO01_18390</name>
</gene>
<reference evidence="3 4" key="1">
    <citation type="submission" date="2019-07" db="EMBL/GenBank/DDBJ databases">
        <title>Whole genome shotgun sequence of Knoellia locipacati NBRC 109775.</title>
        <authorList>
            <person name="Hosoyama A."/>
            <person name="Uohara A."/>
            <person name="Ohji S."/>
            <person name="Ichikawa N."/>
        </authorList>
    </citation>
    <scope>NUCLEOTIDE SEQUENCE [LARGE SCALE GENOMIC DNA]</scope>
    <source>
        <strain evidence="3 4">NBRC 109775</strain>
    </source>
</reference>
<dbReference type="RefSeq" id="WP_186827982.1">
    <property type="nucleotide sequence ID" value="NZ_BAABDN010000001.1"/>
</dbReference>
<evidence type="ECO:0000256" key="2">
    <source>
        <dbReference type="SAM" id="Phobius"/>
    </source>
</evidence>
<evidence type="ECO:0000313" key="4">
    <source>
        <dbReference type="Proteomes" id="UP000321793"/>
    </source>
</evidence>
<evidence type="ECO:0000256" key="1">
    <source>
        <dbReference type="SAM" id="MobiDB-lite"/>
    </source>
</evidence>
<evidence type="ECO:0008006" key="5">
    <source>
        <dbReference type="Google" id="ProtNLM"/>
    </source>
</evidence>
<accession>A0A512T0P0</accession>
<name>A0A512T0P0_9MICO</name>
<keyword evidence="4" id="KW-1185">Reference proteome</keyword>
<feature type="region of interest" description="Disordered" evidence="1">
    <location>
        <begin position="79"/>
        <end position="183"/>
    </location>
</feature>
<proteinExistence type="predicted"/>
<evidence type="ECO:0000313" key="3">
    <source>
        <dbReference type="EMBL" id="GEQ13792.1"/>
    </source>
</evidence>